<evidence type="ECO:0000256" key="2">
    <source>
        <dbReference type="SAM" id="Phobius"/>
    </source>
</evidence>
<keyword evidence="2" id="KW-0472">Membrane</keyword>
<proteinExistence type="predicted"/>
<evidence type="ECO:0000313" key="3">
    <source>
        <dbReference type="EMBL" id="QDT32403.1"/>
    </source>
</evidence>
<keyword evidence="2" id="KW-0812">Transmembrane</keyword>
<reference evidence="3 4" key="1">
    <citation type="submission" date="2019-02" db="EMBL/GenBank/DDBJ databases">
        <title>Deep-cultivation of Planctomycetes and their phenomic and genomic characterization uncovers novel biology.</title>
        <authorList>
            <person name="Wiegand S."/>
            <person name="Jogler M."/>
            <person name="Boedeker C."/>
            <person name="Pinto D."/>
            <person name="Vollmers J."/>
            <person name="Rivas-Marin E."/>
            <person name="Kohn T."/>
            <person name="Peeters S.H."/>
            <person name="Heuer A."/>
            <person name="Rast P."/>
            <person name="Oberbeckmann S."/>
            <person name="Bunk B."/>
            <person name="Jeske O."/>
            <person name="Meyerdierks A."/>
            <person name="Storesund J.E."/>
            <person name="Kallscheuer N."/>
            <person name="Luecker S."/>
            <person name="Lage O.M."/>
            <person name="Pohl T."/>
            <person name="Merkel B.J."/>
            <person name="Hornburger P."/>
            <person name="Mueller R.-W."/>
            <person name="Bruemmer F."/>
            <person name="Labrenz M."/>
            <person name="Spormann A.M."/>
            <person name="Op den Camp H."/>
            <person name="Overmann J."/>
            <person name="Amann R."/>
            <person name="Jetten M.S.M."/>
            <person name="Mascher T."/>
            <person name="Medema M.H."/>
            <person name="Devos D.P."/>
            <person name="Kaster A.-K."/>
            <person name="Ovreas L."/>
            <person name="Rohde M."/>
            <person name="Galperin M.Y."/>
            <person name="Jogler C."/>
        </authorList>
    </citation>
    <scope>NUCLEOTIDE SEQUENCE [LARGE SCALE GENOMIC DNA]</scope>
    <source>
        <strain evidence="3 4">Mal48</strain>
    </source>
</reference>
<feature type="transmembrane region" description="Helical" evidence="2">
    <location>
        <begin position="55"/>
        <end position="76"/>
    </location>
</feature>
<keyword evidence="1" id="KW-0175">Coiled coil</keyword>
<feature type="transmembrane region" description="Helical" evidence="2">
    <location>
        <begin position="6"/>
        <end position="23"/>
    </location>
</feature>
<feature type="transmembrane region" description="Helical" evidence="2">
    <location>
        <begin position="82"/>
        <end position="102"/>
    </location>
</feature>
<keyword evidence="4" id="KW-1185">Reference proteome</keyword>
<dbReference type="KEGG" id="tpol:Mal48_16490"/>
<dbReference type="OrthoDB" id="292174at2"/>
<gene>
    <name evidence="3" type="ORF">Mal48_16490</name>
</gene>
<sequence>MDNPIPALIFGGFLIALGGFLLFNQKKLNDSLSDQDLPEQELKFLRLRNRRRMQVAGLILLIGIMIPTGDSLIPWGHALVTFAIYWLIVLGLAFWIILLALADIVATRTHTSVELTRLQIQQQSLEQAAKQLRKAQAAARRDSPS</sequence>
<evidence type="ECO:0000313" key="4">
    <source>
        <dbReference type="Proteomes" id="UP000315724"/>
    </source>
</evidence>
<dbReference type="AlphaFoldDB" id="A0A517QLA1"/>
<dbReference type="EMBL" id="CP036267">
    <property type="protein sequence ID" value="QDT32403.1"/>
    <property type="molecule type" value="Genomic_DNA"/>
</dbReference>
<evidence type="ECO:0000256" key="1">
    <source>
        <dbReference type="SAM" id="Coils"/>
    </source>
</evidence>
<feature type="coiled-coil region" evidence="1">
    <location>
        <begin position="115"/>
        <end position="142"/>
    </location>
</feature>
<dbReference type="Proteomes" id="UP000315724">
    <property type="component" value="Chromosome"/>
</dbReference>
<protein>
    <submittedName>
        <fullName evidence="3">Uncharacterized protein</fullName>
    </submittedName>
</protein>
<keyword evidence="2" id="KW-1133">Transmembrane helix</keyword>
<accession>A0A517QLA1</accession>
<organism evidence="3 4">
    <name type="scientific">Thalassoglobus polymorphus</name>
    <dbReference type="NCBI Taxonomy" id="2527994"/>
    <lineage>
        <taxon>Bacteria</taxon>
        <taxon>Pseudomonadati</taxon>
        <taxon>Planctomycetota</taxon>
        <taxon>Planctomycetia</taxon>
        <taxon>Planctomycetales</taxon>
        <taxon>Planctomycetaceae</taxon>
        <taxon>Thalassoglobus</taxon>
    </lineage>
</organism>
<dbReference type="RefSeq" id="WP_145197629.1">
    <property type="nucleotide sequence ID" value="NZ_CP036267.1"/>
</dbReference>
<name>A0A517QLA1_9PLAN</name>